<name>A0AAD1MWN2_9MYCO</name>
<organism evidence="1 2">
    <name type="scientific">Mycolicibacterium litorale</name>
    <dbReference type="NCBI Taxonomy" id="758802"/>
    <lineage>
        <taxon>Bacteria</taxon>
        <taxon>Bacillati</taxon>
        <taxon>Actinomycetota</taxon>
        <taxon>Actinomycetes</taxon>
        <taxon>Mycobacteriales</taxon>
        <taxon>Mycobacteriaceae</taxon>
        <taxon>Mycolicibacterium</taxon>
    </lineage>
</organism>
<sequence>MSVNTSSAKRTNTAIDQRLDTIVNLIDRVRLDLNGILRESLQDAPLFAVSDVVAGLGHLRQAAAFIDRASDVLEAEGIRR</sequence>
<protein>
    <submittedName>
        <fullName evidence="1">Uncharacterized protein</fullName>
    </submittedName>
</protein>
<reference evidence="1 2" key="1">
    <citation type="journal article" date="2019" name="Emerg. Microbes Infect.">
        <title>Comprehensive subspecies identification of 175 nontuberculous mycobacteria species based on 7547 genomic profiles.</title>
        <authorList>
            <person name="Matsumoto Y."/>
            <person name="Kinjo T."/>
            <person name="Motooka D."/>
            <person name="Nabeya D."/>
            <person name="Jung N."/>
            <person name="Uechi K."/>
            <person name="Horii T."/>
            <person name="Iida T."/>
            <person name="Fujita J."/>
            <person name="Nakamura S."/>
        </authorList>
    </citation>
    <scope>NUCLEOTIDE SEQUENCE [LARGE SCALE GENOMIC DNA]</scope>
    <source>
        <strain evidence="1 2">JCM 17423</strain>
    </source>
</reference>
<accession>A0AAD1MWN2</accession>
<gene>
    <name evidence="1" type="ORF">MLIT_46100</name>
</gene>
<evidence type="ECO:0000313" key="2">
    <source>
        <dbReference type="Proteomes" id="UP000466607"/>
    </source>
</evidence>
<keyword evidence="2" id="KW-1185">Reference proteome</keyword>
<evidence type="ECO:0000313" key="1">
    <source>
        <dbReference type="EMBL" id="BBY19018.1"/>
    </source>
</evidence>
<dbReference type="RefSeq" id="WP_134057152.1">
    <property type="nucleotide sequence ID" value="NZ_AP022586.1"/>
</dbReference>
<dbReference type="Proteomes" id="UP000466607">
    <property type="component" value="Chromosome"/>
</dbReference>
<dbReference type="EMBL" id="AP022586">
    <property type="protein sequence ID" value="BBY19018.1"/>
    <property type="molecule type" value="Genomic_DNA"/>
</dbReference>
<proteinExistence type="predicted"/>
<dbReference type="AlphaFoldDB" id="A0AAD1MWN2"/>